<feature type="compositionally biased region" description="Basic and acidic residues" evidence="1">
    <location>
        <begin position="48"/>
        <end position="59"/>
    </location>
</feature>
<organism evidence="2">
    <name type="scientific">Arundo donax</name>
    <name type="common">Giant reed</name>
    <name type="synonym">Donax arundinaceus</name>
    <dbReference type="NCBI Taxonomy" id="35708"/>
    <lineage>
        <taxon>Eukaryota</taxon>
        <taxon>Viridiplantae</taxon>
        <taxon>Streptophyta</taxon>
        <taxon>Embryophyta</taxon>
        <taxon>Tracheophyta</taxon>
        <taxon>Spermatophyta</taxon>
        <taxon>Magnoliopsida</taxon>
        <taxon>Liliopsida</taxon>
        <taxon>Poales</taxon>
        <taxon>Poaceae</taxon>
        <taxon>PACMAD clade</taxon>
        <taxon>Arundinoideae</taxon>
        <taxon>Arundineae</taxon>
        <taxon>Arundo</taxon>
    </lineage>
</organism>
<dbReference type="AlphaFoldDB" id="A0A0A9FXL3"/>
<reference evidence="2" key="2">
    <citation type="journal article" date="2015" name="Data Brief">
        <title>Shoot transcriptome of the giant reed, Arundo donax.</title>
        <authorList>
            <person name="Barrero R.A."/>
            <person name="Guerrero F.D."/>
            <person name="Moolhuijzen P."/>
            <person name="Goolsby J.A."/>
            <person name="Tidwell J."/>
            <person name="Bellgard S.E."/>
            <person name="Bellgard M.I."/>
        </authorList>
    </citation>
    <scope>NUCLEOTIDE SEQUENCE</scope>
    <source>
        <tissue evidence="2">Shoot tissue taken approximately 20 cm above the soil surface</tissue>
    </source>
</reference>
<sequence length="96" mass="10493">MLSIGLSAPIPRGLPFEAARSGNDRGAASTSCEEYMFLEEPSRGASSSDEHREVRRDRFNSTALQTAGLDLNIDDSNNTSRPSNCDKIDLNDSSWN</sequence>
<proteinExistence type="predicted"/>
<dbReference type="EMBL" id="GBRH01180884">
    <property type="protein sequence ID" value="JAE17012.1"/>
    <property type="molecule type" value="Transcribed_RNA"/>
</dbReference>
<evidence type="ECO:0000313" key="2">
    <source>
        <dbReference type="EMBL" id="JAE17012.1"/>
    </source>
</evidence>
<feature type="region of interest" description="Disordered" evidence="1">
    <location>
        <begin position="1"/>
        <end position="96"/>
    </location>
</feature>
<accession>A0A0A9FXL3</accession>
<reference evidence="2" key="1">
    <citation type="submission" date="2014-09" db="EMBL/GenBank/DDBJ databases">
        <authorList>
            <person name="Magalhaes I.L.F."/>
            <person name="Oliveira U."/>
            <person name="Santos F.R."/>
            <person name="Vidigal T.H.D.A."/>
            <person name="Brescovit A.D."/>
            <person name="Santos A.J."/>
        </authorList>
    </citation>
    <scope>NUCLEOTIDE SEQUENCE</scope>
    <source>
        <tissue evidence="2">Shoot tissue taken approximately 20 cm above the soil surface</tissue>
    </source>
</reference>
<evidence type="ECO:0000256" key="1">
    <source>
        <dbReference type="SAM" id="MobiDB-lite"/>
    </source>
</evidence>
<name>A0A0A9FXL3_ARUDO</name>
<feature type="compositionally biased region" description="Polar residues" evidence="1">
    <location>
        <begin position="74"/>
        <end position="83"/>
    </location>
</feature>
<protein>
    <submittedName>
        <fullName evidence="2">Uncharacterized protein</fullName>
    </submittedName>
</protein>